<dbReference type="EMBL" id="SJOA01000008">
    <property type="protein sequence ID" value="TCB59367.1"/>
    <property type="molecule type" value="Genomic_DNA"/>
</dbReference>
<dbReference type="InterPro" id="IPR010980">
    <property type="entry name" value="Cyt_c/b562"/>
</dbReference>
<dbReference type="GO" id="GO:0005506">
    <property type="term" value="F:iron ion binding"/>
    <property type="evidence" value="ECO:0007669"/>
    <property type="project" value="InterPro"/>
</dbReference>
<feature type="chain" id="PRO_5020523871" evidence="3">
    <location>
        <begin position="24"/>
        <end position="125"/>
    </location>
</feature>
<proteinExistence type="inferred from homology"/>
<comment type="caution">
    <text evidence="4">The sequence shown here is derived from an EMBL/GenBank/DDBJ whole genome shotgun (WGS) entry which is preliminary data.</text>
</comment>
<evidence type="ECO:0000256" key="1">
    <source>
        <dbReference type="ARBA" id="ARBA00005523"/>
    </source>
</evidence>
<keyword evidence="4" id="KW-0547">Nucleotide-binding</keyword>
<evidence type="ECO:0000256" key="3">
    <source>
        <dbReference type="SAM" id="SignalP"/>
    </source>
</evidence>
<keyword evidence="2 3" id="KW-0732">Signal</keyword>
<reference evidence="4 5" key="1">
    <citation type="submission" date="2019-02" db="EMBL/GenBank/DDBJ databases">
        <title>High diversity of culturable Acinetobacter species in natural soil and water ecosystems.</title>
        <authorList>
            <person name="Radolfova-Krizova L."/>
            <person name="Nemec A."/>
        </authorList>
    </citation>
    <scope>NUCLEOTIDE SEQUENCE [LARGE SCALE GENOMIC DNA]</scope>
    <source>
        <strain evidence="4 5">ANC 4281</strain>
    </source>
</reference>
<dbReference type="Proteomes" id="UP000291380">
    <property type="component" value="Unassembled WGS sequence"/>
</dbReference>
<feature type="signal peptide" evidence="3">
    <location>
        <begin position="1"/>
        <end position="23"/>
    </location>
</feature>
<dbReference type="SUPFAM" id="SSF47175">
    <property type="entry name" value="Cytochromes"/>
    <property type="match status" value="1"/>
</dbReference>
<dbReference type="GO" id="GO:0042597">
    <property type="term" value="C:periplasmic space"/>
    <property type="evidence" value="ECO:0007669"/>
    <property type="project" value="InterPro"/>
</dbReference>
<name>A0A4R0EMN9_9GAMM</name>
<dbReference type="GO" id="GO:0005524">
    <property type="term" value="F:ATP binding"/>
    <property type="evidence" value="ECO:0007669"/>
    <property type="project" value="UniProtKB-KW"/>
</dbReference>
<organism evidence="4 5">
    <name type="scientific">Acinetobacter terrae</name>
    <dbReference type="NCBI Taxonomy" id="2731247"/>
    <lineage>
        <taxon>Bacteria</taxon>
        <taxon>Pseudomonadati</taxon>
        <taxon>Pseudomonadota</taxon>
        <taxon>Gammaproteobacteria</taxon>
        <taxon>Moraxellales</taxon>
        <taxon>Moraxellaceae</taxon>
        <taxon>Acinetobacter</taxon>
        <taxon>Acinetobacter Taxon 24</taxon>
    </lineage>
</organism>
<dbReference type="GO" id="GO:0022900">
    <property type="term" value="P:electron transport chain"/>
    <property type="evidence" value="ECO:0007669"/>
    <property type="project" value="InterPro"/>
</dbReference>
<dbReference type="OrthoDB" id="6693379at2"/>
<protein>
    <submittedName>
        <fullName evidence="4">ATP-binding protein</fullName>
    </submittedName>
</protein>
<dbReference type="InterPro" id="IPR009155">
    <property type="entry name" value="Cyt_b562"/>
</dbReference>
<dbReference type="GO" id="GO:0020037">
    <property type="term" value="F:heme binding"/>
    <property type="evidence" value="ECO:0007669"/>
    <property type="project" value="InterPro"/>
</dbReference>
<evidence type="ECO:0000256" key="2">
    <source>
        <dbReference type="ARBA" id="ARBA00022729"/>
    </source>
</evidence>
<keyword evidence="4" id="KW-0067">ATP-binding</keyword>
<dbReference type="AlphaFoldDB" id="A0A4R0EMN9"/>
<dbReference type="RefSeq" id="WP_067723032.1">
    <property type="nucleotide sequence ID" value="NZ_JABERI010000014.1"/>
</dbReference>
<accession>A0A4R0EMN9</accession>
<comment type="similarity">
    <text evidence="1">Belongs to the cytochrome b562 family.</text>
</comment>
<evidence type="ECO:0000313" key="5">
    <source>
        <dbReference type="Proteomes" id="UP000291380"/>
    </source>
</evidence>
<dbReference type="Gene3D" id="1.20.120.10">
    <property type="entry name" value="Cytochrome c/b562"/>
    <property type="match status" value="1"/>
</dbReference>
<gene>
    <name evidence="4" type="ORF">E0H85_08405</name>
</gene>
<dbReference type="GO" id="GO:0009055">
    <property type="term" value="F:electron transfer activity"/>
    <property type="evidence" value="ECO:0007669"/>
    <property type="project" value="InterPro"/>
</dbReference>
<dbReference type="Pfam" id="PF07361">
    <property type="entry name" value="Cytochrom_B562"/>
    <property type="match status" value="1"/>
</dbReference>
<evidence type="ECO:0000313" key="4">
    <source>
        <dbReference type="EMBL" id="TCB59367.1"/>
    </source>
</evidence>
<sequence length="125" mass="13760">MIKKTLATVMLSVTLSFSSLSFAAKLEQNMDTLAKNFKVFNKAENQTDALQALDNMKAAALDAKQVKLKNHDANAMTSDALYDQLLAEIDKTRLLVQDGKLDQAKVEGKKIAAVKDQGHAVYNHH</sequence>